<keyword evidence="5" id="KW-0175">Coiled coil</keyword>
<dbReference type="InterPro" id="IPR025662">
    <property type="entry name" value="Sigma_54_int_dom_ATP-bd_1"/>
</dbReference>
<dbReference type="SUPFAM" id="SSF52540">
    <property type="entry name" value="P-loop containing nucleoside triphosphate hydrolases"/>
    <property type="match status" value="1"/>
</dbReference>
<dbReference type="SUPFAM" id="SSF46689">
    <property type="entry name" value="Homeodomain-like"/>
    <property type="match status" value="1"/>
</dbReference>
<evidence type="ECO:0000256" key="2">
    <source>
        <dbReference type="ARBA" id="ARBA00022840"/>
    </source>
</evidence>
<dbReference type="Pfam" id="PF00158">
    <property type="entry name" value="Sigma54_activat"/>
    <property type="match status" value="1"/>
</dbReference>
<dbReference type="Proteomes" id="UP001056500">
    <property type="component" value="Chromosome"/>
</dbReference>
<evidence type="ECO:0000256" key="3">
    <source>
        <dbReference type="ARBA" id="ARBA00023015"/>
    </source>
</evidence>
<keyword evidence="3" id="KW-0805">Transcription regulation</keyword>
<accession>A0ABY4WLH5</accession>
<dbReference type="Pfam" id="PF02954">
    <property type="entry name" value="HTH_8"/>
    <property type="match status" value="1"/>
</dbReference>
<dbReference type="Pfam" id="PF25601">
    <property type="entry name" value="AAA_lid_14"/>
    <property type="match status" value="1"/>
</dbReference>
<name>A0ABY4WLH5_9BACL</name>
<keyword evidence="1" id="KW-0547">Nucleotide-binding</keyword>
<organism evidence="8 9">
    <name type="scientific">Brevibacillus ruminantium</name>
    <dbReference type="NCBI Taxonomy" id="2950604"/>
    <lineage>
        <taxon>Bacteria</taxon>
        <taxon>Bacillati</taxon>
        <taxon>Bacillota</taxon>
        <taxon>Bacilli</taxon>
        <taxon>Bacillales</taxon>
        <taxon>Paenibacillaceae</taxon>
        <taxon>Brevibacillus</taxon>
    </lineage>
</organism>
<feature type="domain" description="PAS" evidence="7">
    <location>
        <begin position="118"/>
        <end position="192"/>
    </location>
</feature>
<dbReference type="Gene3D" id="3.30.450.20">
    <property type="entry name" value="PAS domain"/>
    <property type="match status" value="2"/>
</dbReference>
<keyword evidence="4" id="KW-0804">Transcription</keyword>
<dbReference type="Pfam" id="PF00989">
    <property type="entry name" value="PAS"/>
    <property type="match status" value="2"/>
</dbReference>
<keyword evidence="2" id="KW-0067">ATP-binding</keyword>
<dbReference type="InterPro" id="IPR035965">
    <property type="entry name" value="PAS-like_dom_sf"/>
</dbReference>
<evidence type="ECO:0000256" key="1">
    <source>
        <dbReference type="ARBA" id="ARBA00022741"/>
    </source>
</evidence>
<feature type="domain" description="PAS" evidence="7">
    <location>
        <begin position="1"/>
        <end position="71"/>
    </location>
</feature>
<dbReference type="InterPro" id="IPR003593">
    <property type="entry name" value="AAA+_ATPase"/>
</dbReference>
<dbReference type="Gene3D" id="1.10.10.60">
    <property type="entry name" value="Homeodomain-like"/>
    <property type="match status" value="1"/>
</dbReference>
<dbReference type="SUPFAM" id="SSF55785">
    <property type="entry name" value="PYP-like sensor domain (PAS domain)"/>
    <property type="match status" value="2"/>
</dbReference>
<dbReference type="SMART" id="SM00091">
    <property type="entry name" value="PAS"/>
    <property type="match status" value="2"/>
</dbReference>
<dbReference type="InterPro" id="IPR000014">
    <property type="entry name" value="PAS"/>
</dbReference>
<dbReference type="RefSeq" id="WP_251875234.1">
    <property type="nucleotide sequence ID" value="NZ_CP098755.1"/>
</dbReference>
<dbReference type="InterPro" id="IPR002078">
    <property type="entry name" value="Sigma_54_int"/>
</dbReference>
<dbReference type="Gene3D" id="1.10.8.60">
    <property type="match status" value="1"/>
</dbReference>
<dbReference type="PRINTS" id="PR01590">
    <property type="entry name" value="HTHFIS"/>
</dbReference>
<keyword evidence="9" id="KW-1185">Reference proteome</keyword>
<evidence type="ECO:0000313" key="8">
    <source>
        <dbReference type="EMBL" id="USG68000.1"/>
    </source>
</evidence>
<evidence type="ECO:0000259" key="7">
    <source>
        <dbReference type="PROSITE" id="PS50112"/>
    </source>
</evidence>
<dbReference type="NCBIfam" id="TIGR00229">
    <property type="entry name" value="sensory_box"/>
    <property type="match status" value="2"/>
</dbReference>
<dbReference type="InterPro" id="IPR013767">
    <property type="entry name" value="PAS_fold"/>
</dbReference>
<gene>
    <name evidence="8" type="ORF">NDK47_12270</name>
</gene>
<dbReference type="SMART" id="SM00382">
    <property type="entry name" value="AAA"/>
    <property type="match status" value="1"/>
</dbReference>
<evidence type="ECO:0000313" key="9">
    <source>
        <dbReference type="Proteomes" id="UP001056500"/>
    </source>
</evidence>
<dbReference type="InterPro" id="IPR009057">
    <property type="entry name" value="Homeodomain-like_sf"/>
</dbReference>
<evidence type="ECO:0000256" key="5">
    <source>
        <dbReference type="SAM" id="Coils"/>
    </source>
</evidence>
<evidence type="ECO:0000256" key="4">
    <source>
        <dbReference type="ARBA" id="ARBA00023163"/>
    </source>
</evidence>
<dbReference type="EMBL" id="CP098755">
    <property type="protein sequence ID" value="USG68000.1"/>
    <property type="molecule type" value="Genomic_DNA"/>
</dbReference>
<dbReference type="PROSITE" id="PS00675">
    <property type="entry name" value="SIGMA54_INTERACT_1"/>
    <property type="match status" value="1"/>
</dbReference>
<dbReference type="Gene3D" id="3.40.50.300">
    <property type="entry name" value="P-loop containing nucleotide triphosphate hydrolases"/>
    <property type="match status" value="1"/>
</dbReference>
<dbReference type="CDD" id="cd00130">
    <property type="entry name" value="PAS"/>
    <property type="match status" value="2"/>
</dbReference>
<proteinExistence type="predicted"/>
<feature type="domain" description="Sigma-54 factor interaction" evidence="6">
    <location>
        <begin position="258"/>
        <end position="488"/>
    </location>
</feature>
<dbReference type="InterPro" id="IPR027417">
    <property type="entry name" value="P-loop_NTPase"/>
</dbReference>
<feature type="coiled-coil region" evidence="5">
    <location>
        <begin position="224"/>
        <end position="251"/>
    </location>
</feature>
<dbReference type="CDD" id="cd00009">
    <property type="entry name" value="AAA"/>
    <property type="match status" value="1"/>
</dbReference>
<dbReference type="InterPro" id="IPR058031">
    <property type="entry name" value="AAA_lid_NorR"/>
</dbReference>
<dbReference type="InterPro" id="IPR002197">
    <property type="entry name" value="HTH_Fis"/>
</dbReference>
<dbReference type="PROSITE" id="PS50112">
    <property type="entry name" value="PAS"/>
    <property type="match status" value="2"/>
</dbReference>
<dbReference type="PANTHER" id="PTHR32071:SF57">
    <property type="entry name" value="C4-DICARBOXYLATE TRANSPORT TRANSCRIPTIONAL REGULATORY PROTEIN DCTD"/>
    <property type="match status" value="1"/>
</dbReference>
<sequence length="569" mass="64171">MEFSLFEFLDNMPHGFVFVDRGGIITHVNNACAQLLGLKKEEIINRPIISIAPGSDMLQVMNQGKASLRREIQFGEKLFLVDRLPLFSEEKVVGGLSIFQIMPNSSDKGGLWSEQERELHQFKELVEQLYDGIVMCDKNGIITMINQSYCDFLGTTIEEAIGRHITEVIENTRMHVVIQTGKAEIDQLMRIGDREIIVSRMPLKEGEETVGALGKVVFSDLRELRSIVERYNIMERKLDFYRQELKRMMGAKYSFAHIMAEHPLMKEAVQMAKRIAKTRSSVLILGESGTGKELFAHAIHEASSRAEGAFVRVNCAAIPKDLMEAELFGYEEGAFTGAKKGGKPGKIELANQGTLFLDEIGDMPLDMQAKLLRVLQEREVERIGATRPIGVDIRVIAATHRPLEKLIQEGKFREDLYYRLNVFMINLPPLRVQGATILSLAGKLINKLNAELYTNVSGLSERVQNIFFAHKWPGNLREMNNVLERAVQLAEEGELDLEHLPPYLLDKQVVRTSEGISLDLEAELAKTEKRVLEAALAHCEGNKVQAAQLLGIHRASLYRKLEKHQIAQK</sequence>
<protein>
    <submittedName>
        <fullName evidence="8">Sigma 54-interacting transcriptional regulator</fullName>
    </submittedName>
</protein>
<dbReference type="PANTHER" id="PTHR32071">
    <property type="entry name" value="TRANSCRIPTIONAL REGULATORY PROTEIN"/>
    <property type="match status" value="1"/>
</dbReference>
<evidence type="ECO:0000259" key="6">
    <source>
        <dbReference type="PROSITE" id="PS50045"/>
    </source>
</evidence>
<dbReference type="PROSITE" id="PS50045">
    <property type="entry name" value="SIGMA54_INTERACT_4"/>
    <property type="match status" value="1"/>
</dbReference>
<reference evidence="8" key="1">
    <citation type="submission" date="2022-06" db="EMBL/GenBank/DDBJ databases">
        <title>Genome sequencing of Brevibacillus sp. BB3-R1.</title>
        <authorList>
            <person name="Heo J."/>
            <person name="Lee D."/>
            <person name="Won M."/>
            <person name="Han B.-H."/>
            <person name="Hong S.-B."/>
            <person name="Kwon S.-W."/>
        </authorList>
    </citation>
    <scope>NUCLEOTIDE SEQUENCE</scope>
    <source>
        <strain evidence="8">BB3-R1</strain>
    </source>
</reference>